<protein>
    <recommendedName>
        <fullName evidence="4">rRNA-processing protein FYV7</fullName>
    </recommendedName>
</protein>
<evidence type="ECO:0000313" key="3">
    <source>
        <dbReference type="Proteomes" id="UP000326268"/>
    </source>
</evidence>
<feature type="region of interest" description="Disordered" evidence="1">
    <location>
        <begin position="29"/>
        <end position="65"/>
    </location>
</feature>
<dbReference type="AlphaFoldDB" id="A0A5N6ZMR7"/>
<gene>
    <name evidence="2" type="ORF">BDV27DRAFT_163310</name>
</gene>
<evidence type="ECO:0008006" key="4">
    <source>
        <dbReference type="Google" id="ProtNLM"/>
    </source>
</evidence>
<feature type="compositionally biased region" description="Basic and acidic residues" evidence="1">
    <location>
        <begin position="103"/>
        <end position="113"/>
    </location>
</feature>
<evidence type="ECO:0000256" key="1">
    <source>
        <dbReference type="SAM" id="MobiDB-lite"/>
    </source>
</evidence>
<feature type="region of interest" description="Disordered" evidence="1">
    <location>
        <begin position="79"/>
        <end position="113"/>
    </location>
</feature>
<accession>A0A5N6ZMR7</accession>
<name>A0A5N6ZMR7_9EURO</name>
<evidence type="ECO:0000313" key="2">
    <source>
        <dbReference type="EMBL" id="KAE8358735.1"/>
    </source>
</evidence>
<dbReference type="OrthoDB" id="10459114at2759"/>
<dbReference type="Proteomes" id="UP000326268">
    <property type="component" value="Unassembled WGS sequence"/>
</dbReference>
<dbReference type="GeneID" id="43657979"/>
<dbReference type="EMBL" id="ML737873">
    <property type="protein sequence ID" value="KAE8358735.1"/>
    <property type="molecule type" value="Genomic_DNA"/>
</dbReference>
<reference evidence="2 3" key="1">
    <citation type="submission" date="2019-04" db="EMBL/GenBank/DDBJ databases">
        <title>Friends and foes A comparative genomics studyof 23 Aspergillus species from section Flavi.</title>
        <authorList>
            <consortium name="DOE Joint Genome Institute"/>
            <person name="Kjaerbolling I."/>
            <person name="Vesth T."/>
            <person name="Frisvad J.C."/>
            <person name="Nybo J.L."/>
            <person name="Theobald S."/>
            <person name="Kildgaard S."/>
            <person name="Isbrandt T."/>
            <person name="Kuo A."/>
            <person name="Sato A."/>
            <person name="Lyhne E.K."/>
            <person name="Kogle M.E."/>
            <person name="Wiebenga A."/>
            <person name="Kun R.S."/>
            <person name="Lubbers R.J."/>
            <person name="Makela M.R."/>
            <person name="Barry K."/>
            <person name="Chovatia M."/>
            <person name="Clum A."/>
            <person name="Daum C."/>
            <person name="Haridas S."/>
            <person name="He G."/>
            <person name="LaButti K."/>
            <person name="Lipzen A."/>
            <person name="Mondo S."/>
            <person name="Riley R."/>
            <person name="Salamov A."/>
            <person name="Simmons B.A."/>
            <person name="Magnuson J.K."/>
            <person name="Henrissat B."/>
            <person name="Mortensen U.H."/>
            <person name="Larsen T.O."/>
            <person name="Devries R.P."/>
            <person name="Grigoriev I.V."/>
            <person name="Machida M."/>
            <person name="Baker S.E."/>
            <person name="Andersen M.R."/>
        </authorList>
    </citation>
    <scope>NUCLEOTIDE SEQUENCE [LARGE SCALE GENOMIC DNA]</scope>
    <source>
        <strain evidence="2 3">CBS 763.97</strain>
    </source>
</reference>
<feature type="compositionally biased region" description="Basic and acidic residues" evidence="1">
    <location>
        <begin position="79"/>
        <end position="93"/>
    </location>
</feature>
<proteinExistence type="predicted"/>
<dbReference type="RefSeq" id="XP_031921816.1">
    <property type="nucleotide sequence ID" value="XM_032073533.1"/>
</dbReference>
<organism evidence="2 3">
    <name type="scientific">Aspergillus caelatus</name>
    <dbReference type="NCBI Taxonomy" id="61420"/>
    <lineage>
        <taxon>Eukaryota</taxon>
        <taxon>Fungi</taxon>
        <taxon>Dikarya</taxon>
        <taxon>Ascomycota</taxon>
        <taxon>Pezizomycotina</taxon>
        <taxon>Eurotiomycetes</taxon>
        <taxon>Eurotiomycetidae</taxon>
        <taxon>Eurotiales</taxon>
        <taxon>Aspergillaceae</taxon>
        <taxon>Aspergillus</taxon>
        <taxon>Aspergillus subgen. Circumdati</taxon>
    </lineage>
</organism>
<feature type="compositionally biased region" description="Basic and acidic residues" evidence="1">
    <location>
        <begin position="53"/>
        <end position="65"/>
    </location>
</feature>
<sequence length="162" mass="18783">MSRVSERVATENKIFKHENKALPETINLQKRKRKARKAMGLFNPEENGGQPRLADKEQAVEQHEQAIEDRQLQSTIVREEKARELTDRKEQRAAARQALQEQRAQKKAERESVREMKRVQKLEEASRQKEEGLVVRPNERLFIHQAKLQLSAALKAGARGTR</sequence>
<keyword evidence="3" id="KW-1185">Reference proteome</keyword>